<organism evidence="10 11">
    <name type="scientific">Corynebacterium bovis</name>
    <dbReference type="NCBI Taxonomy" id="36808"/>
    <lineage>
        <taxon>Bacteria</taxon>
        <taxon>Bacillati</taxon>
        <taxon>Actinomycetota</taxon>
        <taxon>Actinomycetes</taxon>
        <taxon>Mycobacteriales</taxon>
        <taxon>Corynebacteriaceae</taxon>
        <taxon>Corynebacterium</taxon>
    </lineage>
</organism>
<dbReference type="Proteomes" id="UP000276526">
    <property type="component" value="Unassembled WGS sequence"/>
</dbReference>
<dbReference type="Pfam" id="PF01565">
    <property type="entry name" value="FAD_binding_4"/>
    <property type="match status" value="1"/>
</dbReference>
<keyword evidence="7" id="KW-0560">Oxidoreductase</keyword>
<dbReference type="InterPro" id="IPR016166">
    <property type="entry name" value="FAD-bd_PCMH"/>
</dbReference>
<dbReference type="InterPro" id="IPR016164">
    <property type="entry name" value="FAD-linked_Oxase-like_C"/>
</dbReference>
<proteinExistence type="predicted"/>
<name>A0A426PXH7_9CORY</name>
<dbReference type="RefSeq" id="WP_125172920.1">
    <property type="nucleotide sequence ID" value="NZ_JAPJOD010000008.1"/>
</dbReference>
<dbReference type="PANTHER" id="PTHR10801">
    <property type="entry name" value="24-DEHYDROCHOLESTEROL REDUCTASE"/>
    <property type="match status" value="1"/>
</dbReference>
<evidence type="ECO:0000256" key="7">
    <source>
        <dbReference type="ARBA" id="ARBA00023002"/>
    </source>
</evidence>
<evidence type="ECO:0000313" key="11">
    <source>
        <dbReference type="Proteomes" id="UP000276526"/>
    </source>
</evidence>
<evidence type="ECO:0000256" key="5">
    <source>
        <dbReference type="ARBA" id="ARBA00022827"/>
    </source>
</evidence>
<dbReference type="GO" id="GO:0050614">
    <property type="term" value="F:Delta24-sterol reductase activity"/>
    <property type="evidence" value="ECO:0007669"/>
    <property type="project" value="UniProtKB-EC"/>
</dbReference>
<dbReference type="GO" id="GO:0071949">
    <property type="term" value="F:FAD binding"/>
    <property type="evidence" value="ECO:0007669"/>
    <property type="project" value="InterPro"/>
</dbReference>
<dbReference type="InterPro" id="IPR036318">
    <property type="entry name" value="FAD-bd_PCMH-like_sf"/>
</dbReference>
<dbReference type="InterPro" id="IPR040165">
    <property type="entry name" value="Diminuto-like"/>
</dbReference>
<protein>
    <recommendedName>
        <fullName evidence="2">Delta(24)-sterol reductase</fullName>
        <ecNumber evidence="2">1.3.1.72</ecNumber>
    </recommendedName>
</protein>
<evidence type="ECO:0000256" key="6">
    <source>
        <dbReference type="ARBA" id="ARBA00022989"/>
    </source>
</evidence>
<evidence type="ECO:0000256" key="4">
    <source>
        <dbReference type="ARBA" id="ARBA00022692"/>
    </source>
</evidence>
<sequence length="516" mass="57500">MSLSRSALSVAGRLTDALVDTFGSGPGVDPRELQPVGWFRHGEAVDRLLESFRAVPAGSRVRLAKRTSNLFRARANGDVPGLDVSGLGGVIAVDPVERTADVQGMCTYEDLVDTVLPHGLAPYVVPELKTITLGGAVTGMGVESTSFRNGLPHESVLEMDILTGTGEIVTCSPERNVDLYRGFPNSYGSLGYAVRLKIRLEPVEPYVALRHVRFSDVTELTAALERIVVEKSWDGERVDYLDGVVFSLDEAYLVLGTQTSEPGPVSDYTRDRIYYRSIQHPEGVSRDRLTIRDYLWRWDIDWFWCSRAFGTQDPTLRTLWPRPLLRSSFYWKIVGWDRRYDLADRIEARAGRPARERVVQDIEVTPDRLPEFLTWFFNASEIQPVWLCPIRLSDDAARLTGRGEVLDEATARADGSGDHPWPLYPLTPETTWVNVGFWSSVPVDLMGPEAPPGAFNREVERVVNSLGGHKSLYSEAFYPRDVFEGLYGGGIPGLLKKTFDPEGRFPGLYEKTVGGA</sequence>
<keyword evidence="4" id="KW-0812">Transmembrane</keyword>
<evidence type="ECO:0000256" key="8">
    <source>
        <dbReference type="ARBA" id="ARBA00023136"/>
    </source>
</evidence>
<dbReference type="InterPro" id="IPR006094">
    <property type="entry name" value="Oxid_FAD_bind_N"/>
</dbReference>
<keyword evidence="5" id="KW-0274">FAD</keyword>
<feature type="domain" description="FAD-binding PCMH-type" evidence="9">
    <location>
        <begin position="31"/>
        <end position="203"/>
    </location>
</feature>
<evidence type="ECO:0000256" key="3">
    <source>
        <dbReference type="ARBA" id="ARBA00022630"/>
    </source>
</evidence>
<keyword evidence="6" id="KW-1133">Transmembrane helix</keyword>
<dbReference type="Gene3D" id="3.30.465.10">
    <property type="match status" value="1"/>
</dbReference>
<comment type="caution">
    <text evidence="10">The sequence shown here is derived from an EMBL/GenBank/DDBJ whole genome shotgun (WGS) entry which is preliminary data.</text>
</comment>
<dbReference type="EMBL" id="PQNK01000017">
    <property type="protein sequence ID" value="RRO85799.1"/>
    <property type="molecule type" value="Genomic_DNA"/>
</dbReference>
<keyword evidence="3" id="KW-0285">Flavoprotein</keyword>
<evidence type="ECO:0000256" key="1">
    <source>
        <dbReference type="ARBA" id="ARBA00004167"/>
    </source>
</evidence>
<dbReference type="EC" id="1.3.1.72" evidence="2"/>
<dbReference type="PANTHER" id="PTHR10801:SF0">
    <property type="entry name" value="DELTA(24)-STEROL REDUCTASE"/>
    <property type="match status" value="1"/>
</dbReference>
<evidence type="ECO:0000313" key="10">
    <source>
        <dbReference type="EMBL" id="RRO85799.1"/>
    </source>
</evidence>
<dbReference type="InterPro" id="IPR016169">
    <property type="entry name" value="FAD-bd_PCMH_sub2"/>
</dbReference>
<gene>
    <name evidence="10" type="ORF">CXF48_09520</name>
</gene>
<evidence type="ECO:0000256" key="2">
    <source>
        <dbReference type="ARBA" id="ARBA00012405"/>
    </source>
</evidence>
<dbReference type="GO" id="GO:0016020">
    <property type="term" value="C:membrane"/>
    <property type="evidence" value="ECO:0007669"/>
    <property type="project" value="UniProtKB-SubCell"/>
</dbReference>
<evidence type="ECO:0000259" key="9">
    <source>
        <dbReference type="PROSITE" id="PS51387"/>
    </source>
</evidence>
<keyword evidence="8" id="KW-0472">Membrane</keyword>
<comment type="subcellular location">
    <subcellularLocation>
        <location evidence="1">Membrane</location>
        <topology evidence="1">Single-pass membrane protein</topology>
    </subcellularLocation>
</comment>
<dbReference type="SUPFAM" id="SSF55103">
    <property type="entry name" value="FAD-linked oxidases, C-terminal domain"/>
    <property type="match status" value="1"/>
</dbReference>
<reference evidence="10 11" key="1">
    <citation type="submission" date="2018-01" db="EMBL/GenBank/DDBJ databases">
        <title>Twenty Corynebacterium bovis Genomes.</title>
        <authorList>
            <person name="Gulvik C.A."/>
        </authorList>
    </citation>
    <scope>NUCLEOTIDE SEQUENCE [LARGE SCALE GENOMIC DNA]</scope>
    <source>
        <strain evidence="10 11">F6900</strain>
    </source>
</reference>
<accession>A0A426PXH7</accession>
<dbReference type="PROSITE" id="PS51387">
    <property type="entry name" value="FAD_PCMH"/>
    <property type="match status" value="1"/>
</dbReference>
<dbReference type="AlphaFoldDB" id="A0A426PXH7"/>
<dbReference type="SUPFAM" id="SSF56176">
    <property type="entry name" value="FAD-binding/transporter-associated domain-like"/>
    <property type="match status" value="1"/>
</dbReference>